<dbReference type="SUPFAM" id="SSF88946">
    <property type="entry name" value="Sigma2 domain of RNA polymerase sigma factors"/>
    <property type="match status" value="1"/>
</dbReference>
<gene>
    <name evidence="1" type="ORF">I6N95_20535</name>
</gene>
<dbReference type="InterPro" id="IPR013325">
    <property type="entry name" value="RNA_pol_sigma_r2"/>
</dbReference>
<dbReference type="NCBIfam" id="TIGR02937">
    <property type="entry name" value="sigma70-ECF"/>
    <property type="match status" value="1"/>
</dbReference>
<name>A0A940P831_9ENTE</name>
<sequence>MIEKKDRDVFDRVYSDEFEREFETCKGIIFALMKRYHLIGYDRDDWLQEGRLVFWKSKESFDESKGISLLGFFSINFRRHIISLFRTQMAQKRNCGLATVSLEELAERKGDSSKKVAADQEDGTEGVMLRDSLKGFSDSLSGFELIVWLNLLLGKSSEEISEGAQLTAGQVCNAVDRVKRKIRNAL</sequence>
<keyword evidence="2" id="KW-1185">Reference proteome</keyword>
<dbReference type="GO" id="GO:0003700">
    <property type="term" value="F:DNA-binding transcription factor activity"/>
    <property type="evidence" value="ECO:0007669"/>
    <property type="project" value="InterPro"/>
</dbReference>
<organism evidence="1 2">
    <name type="scientific">Vagococcus allomyrinae</name>
    <dbReference type="NCBI Taxonomy" id="2794353"/>
    <lineage>
        <taxon>Bacteria</taxon>
        <taxon>Bacillati</taxon>
        <taxon>Bacillota</taxon>
        <taxon>Bacilli</taxon>
        <taxon>Lactobacillales</taxon>
        <taxon>Enterococcaceae</taxon>
        <taxon>Vagococcus</taxon>
    </lineage>
</organism>
<dbReference type="EMBL" id="JAEEGA010000016">
    <property type="protein sequence ID" value="MBP1043414.1"/>
    <property type="molecule type" value="Genomic_DNA"/>
</dbReference>
<dbReference type="GO" id="GO:0006352">
    <property type="term" value="P:DNA-templated transcription initiation"/>
    <property type="evidence" value="ECO:0007669"/>
    <property type="project" value="InterPro"/>
</dbReference>
<reference evidence="1" key="1">
    <citation type="submission" date="2020-12" db="EMBL/GenBank/DDBJ databases">
        <title>Vagococcus allomyrinae sp. nov. and Enterococcus lavae sp. nov., isolated from the larvae of Allomyrina dichotoma.</title>
        <authorList>
            <person name="Lee S.D."/>
        </authorList>
    </citation>
    <scope>NUCLEOTIDE SEQUENCE</scope>
    <source>
        <strain evidence="1">BWB3-3</strain>
    </source>
</reference>
<dbReference type="Gene3D" id="1.10.1740.10">
    <property type="match status" value="1"/>
</dbReference>
<dbReference type="RefSeq" id="WP_209531227.1">
    <property type="nucleotide sequence ID" value="NZ_JAEEGA010000016.1"/>
</dbReference>
<dbReference type="Proteomes" id="UP000674938">
    <property type="component" value="Unassembled WGS sequence"/>
</dbReference>
<protein>
    <submittedName>
        <fullName evidence="1">Sigma-70 family RNA polymerase sigma factor</fullName>
    </submittedName>
</protein>
<proteinExistence type="predicted"/>
<comment type="caution">
    <text evidence="1">The sequence shown here is derived from an EMBL/GenBank/DDBJ whole genome shotgun (WGS) entry which is preliminary data.</text>
</comment>
<accession>A0A940P831</accession>
<dbReference type="AlphaFoldDB" id="A0A940P831"/>
<evidence type="ECO:0000313" key="1">
    <source>
        <dbReference type="EMBL" id="MBP1043414.1"/>
    </source>
</evidence>
<evidence type="ECO:0000313" key="2">
    <source>
        <dbReference type="Proteomes" id="UP000674938"/>
    </source>
</evidence>
<dbReference type="InterPro" id="IPR014284">
    <property type="entry name" value="RNA_pol_sigma-70_dom"/>
</dbReference>